<dbReference type="Pfam" id="PF16040">
    <property type="entry name" value="APD1-4_N"/>
    <property type="match status" value="1"/>
</dbReference>
<dbReference type="InterPro" id="IPR032010">
    <property type="entry name" value="APD1-4_M"/>
</dbReference>
<evidence type="ECO:0000259" key="2">
    <source>
        <dbReference type="Pfam" id="PF16040"/>
    </source>
</evidence>
<keyword evidence="1" id="KW-0812">Transmembrane</keyword>
<keyword evidence="1" id="KW-0472">Membrane</keyword>
<evidence type="ECO:0000313" key="4">
    <source>
        <dbReference type="EMBL" id="RZC39101.1"/>
    </source>
</evidence>
<sequence length="436" mass="49434">MGEIHGAKRVLAFFTLTAVLPAILIIVPLYLRHSVFAAVTYPVAESDVVAIVDGVSSIFCASHTLRMNSTFNAFQLAGEPKLSHKRKHIRLKKSMTLPDDTLEYWGFYLLKGALVKLKVCSRYEGSRILVVRDEKNLKTCGLLQHNFKKYGAKMDEEHERVKVTFENAAEVIEVVDHNTVDKNTAAEDTNGESVDVFVKKRLNKSRDKVPQNVSNIAAIKISSRHHKRHARKKNAHQLQQLLQADDEIINRQKRDIAEFDAHIAHGGNALNTTSLHSEESSVSSFETDLLTCYDGQILLTQGFPPSHFCSNVHYLEKSNHMVTLHEVASDGYYYYIFYSDNDFVRNDIHAIFDIYKPTYRFANSSNGNDCINQTECNFPISFWSDETVIVEVPTRDGIEHEDDDITLLVSTCHPRMSVYMIFPISVLFLILGCAFL</sequence>
<name>A0A482W1P9_ASBVE</name>
<dbReference type="EMBL" id="QDEB01037442">
    <property type="protein sequence ID" value="RZC39101.1"/>
    <property type="molecule type" value="Genomic_DNA"/>
</dbReference>
<comment type="caution">
    <text evidence="4">The sequence shown here is derived from an EMBL/GenBank/DDBJ whole genome shotgun (WGS) entry which is preliminary data.</text>
</comment>
<organism evidence="4 5">
    <name type="scientific">Asbolus verrucosus</name>
    <name type="common">Desert ironclad beetle</name>
    <dbReference type="NCBI Taxonomy" id="1661398"/>
    <lineage>
        <taxon>Eukaryota</taxon>
        <taxon>Metazoa</taxon>
        <taxon>Ecdysozoa</taxon>
        <taxon>Arthropoda</taxon>
        <taxon>Hexapoda</taxon>
        <taxon>Insecta</taxon>
        <taxon>Pterygota</taxon>
        <taxon>Neoptera</taxon>
        <taxon>Endopterygota</taxon>
        <taxon>Coleoptera</taxon>
        <taxon>Polyphaga</taxon>
        <taxon>Cucujiformia</taxon>
        <taxon>Tenebrionidae</taxon>
        <taxon>Pimeliinae</taxon>
        <taxon>Asbolus</taxon>
    </lineage>
</organism>
<dbReference type="Proteomes" id="UP000292052">
    <property type="component" value="Unassembled WGS sequence"/>
</dbReference>
<dbReference type="Pfam" id="PF16041">
    <property type="entry name" value="APD1-4_M"/>
    <property type="match status" value="1"/>
</dbReference>
<gene>
    <name evidence="4" type="ORF">BDFB_011007</name>
</gene>
<proteinExistence type="predicted"/>
<evidence type="ECO:0008006" key="6">
    <source>
        <dbReference type="Google" id="ProtNLM"/>
    </source>
</evidence>
<dbReference type="AlphaFoldDB" id="A0A482W1P9"/>
<feature type="domain" description="E3 ubiquitin-protein ligase APD1-4 middle" evidence="3">
    <location>
        <begin position="325"/>
        <end position="433"/>
    </location>
</feature>
<feature type="transmembrane region" description="Helical" evidence="1">
    <location>
        <begin position="12"/>
        <end position="31"/>
    </location>
</feature>
<dbReference type="PANTHER" id="PTHR39077">
    <property type="entry name" value="DUF4793 DOMAIN-CONTAINING PROTEIN"/>
    <property type="match status" value="1"/>
</dbReference>
<evidence type="ECO:0000313" key="5">
    <source>
        <dbReference type="Proteomes" id="UP000292052"/>
    </source>
</evidence>
<protein>
    <recommendedName>
        <fullName evidence="6">E3 ubiquitin-protein ligase APD1-4 middle domain-containing protein</fullName>
    </recommendedName>
</protein>
<keyword evidence="5" id="KW-1185">Reference proteome</keyword>
<dbReference type="OrthoDB" id="6435218at2759"/>
<evidence type="ECO:0000256" key="1">
    <source>
        <dbReference type="SAM" id="Phobius"/>
    </source>
</evidence>
<feature type="domain" description="E3 ubiquitin-protein ligase APD1-4 N-terminal" evidence="2">
    <location>
        <begin position="68"/>
        <end position="137"/>
    </location>
</feature>
<accession>A0A482W1P9</accession>
<dbReference type="PANTHER" id="PTHR39077:SF2">
    <property type="entry name" value="E3 UBIQUITIN-PROTEIN LIGASE APD1-4 MIDDLE DOMAIN-CONTAINING PROTEIN"/>
    <property type="match status" value="1"/>
</dbReference>
<keyword evidence="1" id="KW-1133">Transmembrane helix</keyword>
<feature type="transmembrane region" description="Helical" evidence="1">
    <location>
        <begin position="416"/>
        <end position="435"/>
    </location>
</feature>
<dbReference type="InterPro" id="IPR032008">
    <property type="entry name" value="APD1-4_N"/>
</dbReference>
<reference evidence="4 5" key="1">
    <citation type="submission" date="2017-03" db="EMBL/GenBank/DDBJ databases">
        <title>Genome of the blue death feigning beetle - Asbolus verrucosus.</title>
        <authorList>
            <person name="Rider S.D."/>
        </authorList>
    </citation>
    <scope>NUCLEOTIDE SEQUENCE [LARGE SCALE GENOMIC DNA]</scope>
    <source>
        <strain evidence="4">Butters</strain>
        <tissue evidence="4">Head and leg muscle</tissue>
    </source>
</reference>
<evidence type="ECO:0000259" key="3">
    <source>
        <dbReference type="Pfam" id="PF16041"/>
    </source>
</evidence>